<comment type="cofactor">
    <cofactor evidence="1">
        <name>Mg(2+)</name>
        <dbReference type="ChEBI" id="CHEBI:18420"/>
    </cofactor>
</comment>
<keyword evidence="2" id="KW-1133">Transmembrane helix</keyword>
<keyword evidence="1" id="KW-0443">Lipid metabolism</keyword>
<keyword evidence="1 2" id="KW-0812">Transmembrane</keyword>
<evidence type="ECO:0000256" key="1">
    <source>
        <dbReference type="PIRNR" id="PIRNR006162"/>
    </source>
</evidence>
<comment type="subcellular location">
    <subcellularLocation>
        <location evidence="1">Cell inner membrane</location>
        <topology evidence="1">Multi-pass membrane protein</topology>
    </subcellularLocation>
</comment>
<proteinExistence type="predicted"/>
<feature type="domain" description="YutG/PgpA" evidence="3">
    <location>
        <begin position="24"/>
        <end position="161"/>
    </location>
</feature>
<comment type="caution">
    <text evidence="4">The sequence shown here is derived from an EMBL/GenBank/DDBJ whole genome shotgun (WGS) entry which is preliminary data.</text>
</comment>
<feature type="transmembrane region" description="Helical" evidence="2">
    <location>
        <begin position="20"/>
        <end position="49"/>
    </location>
</feature>
<dbReference type="Pfam" id="PF04608">
    <property type="entry name" value="PgpA"/>
    <property type="match status" value="1"/>
</dbReference>
<dbReference type="RefSeq" id="WP_074630652.1">
    <property type="nucleotide sequence ID" value="NZ_FNKY01000001.1"/>
</dbReference>
<comment type="function">
    <text evidence="1">Lipid phosphatase which dephosphorylates phosphatidylglycerophosphate (PGP) to phosphatidylglycerol (PG).</text>
</comment>
<keyword evidence="1" id="KW-1208">Phospholipid metabolism</keyword>
<evidence type="ECO:0000313" key="4">
    <source>
        <dbReference type="EMBL" id="SDQ35189.1"/>
    </source>
</evidence>
<evidence type="ECO:0000313" key="5">
    <source>
        <dbReference type="Proteomes" id="UP000183471"/>
    </source>
</evidence>
<protein>
    <recommendedName>
        <fullName evidence="1">Phosphatidylglycerophosphatase A</fullName>
        <ecNumber evidence="1">3.1.3.27</ecNumber>
    </recommendedName>
    <alternativeName>
        <fullName evidence="1">Phosphatidylglycerolphosphate phosphatase A</fullName>
    </alternativeName>
</protein>
<evidence type="ECO:0000259" key="3">
    <source>
        <dbReference type="Pfam" id="PF04608"/>
    </source>
</evidence>
<gene>
    <name evidence="4" type="ORF">SAMN05216402_0514</name>
</gene>
<accession>A0ABY0T6Q8</accession>
<evidence type="ECO:0000256" key="2">
    <source>
        <dbReference type="SAM" id="Phobius"/>
    </source>
</evidence>
<keyword evidence="1" id="KW-0442">Lipid degradation</keyword>
<keyword evidence="1" id="KW-0460">Magnesium</keyword>
<comment type="catalytic activity">
    <reaction evidence="1">
        <text>a 1,2-diacyl-sn-glycero-3-phospho-(1'-sn-glycero-3'-phosphate) + H2O = a 1,2-diacyl-sn-glycero-3-phospho-(1'-sn-glycerol) + phosphate</text>
        <dbReference type="Rhea" id="RHEA:33751"/>
        <dbReference type="ChEBI" id="CHEBI:15377"/>
        <dbReference type="ChEBI" id="CHEBI:43474"/>
        <dbReference type="ChEBI" id="CHEBI:60110"/>
        <dbReference type="ChEBI" id="CHEBI:64716"/>
        <dbReference type="EC" id="3.1.3.27"/>
    </reaction>
</comment>
<keyword evidence="5" id="KW-1185">Reference proteome</keyword>
<keyword evidence="1 2" id="KW-0472">Membrane</keyword>
<dbReference type="EC" id="3.1.3.27" evidence="1"/>
<dbReference type="SUPFAM" id="SSF101307">
    <property type="entry name" value="YutG-like"/>
    <property type="match status" value="1"/>
</dbReference>
<keyword evidence="1" id="KW-0595">Phospholipid degradation</keyword>
<keyword evidence="1" id="KW-0479">Metal-binding</keyword>
<dbReference type="Proteomes" id="UP000183471">
    <property type="component" value="Unassembled WGS sequence"/>
</dbReference>
<keyword evidence="1" id="KW-0997">Cell inner membrane</keyword>
<feature type="transmembrane region" description="Helical" evidence="2">
    <location>
        <begin position="96"/>
        <end position="120"/>
    </location>
</feature>
<dbReference type="InterPro" id="IPR007686">
    <property type="entry name" value="YutG/PgpA"/>
</dbReference>
<keyword evidence="1" id="KW-0378">Hydrolase</keyword>
<sequence>MTTSTSEDFHPDKAFVRRHVAHFIAFGGGAGLSPAAPGTAGTLAAFPLFWLLDYFLDPAKLLWLIAALFLIGIWACNVTGKALGAHDHGGMVWDEIVAFLLVLVFTPHSLIWQAFAFLLFRLFDIIKPPPIRYYDNKLRGGFGVMFDDLLAAFFTLLCLAAWKAFVI</sequence>
<name>A0ABY0T6Q8_9PROT</name>
<reference evidence="4 5" key="1">
    <citation type="submission" date="2016-10" db="EMBL/GenBank/DDBJ databases">
        <authorList>
            <person name="Varghese N."/>
            <person name="Submissions S."/>
        </authorList>
    </citation>
    <scope>NUCLEOTIDE SEQUENCE [LARGE SCALE GENOMIC DNA]</scope>
    <source>
        <strain evidence="4 5">Nl1</strain>
    </source>
</reference>
<comment type="pathway">
    <text evidence="1">Phospholipid metabolism; phosphatidylglycerol biosynthesis; phosphatidylglycerol from CDP-diacylglycerol: step 2/2.</text>
</comment>
<feature type="transmembrane region" description="Helical" evidence="2">
    <location>
        <begin position="141"/>
        <end position="162"/>
    </location>
</feature>
<dbReference type="InterPro" id="IPR036681">
    <property type="entry name" value="PgpA-like_sf"/>
</dbReference>
<dbReference type="InterPro" id="IPR026037">
    <property type="entry name" value="PgpA"/>
</dbReference>
<dbReference type="PANTHER" id="PTHR36305">
    <property type="entry name" value="PHOSPHATIDYLGLYCEROPHOSPHATASE A"/>
    <property type="match status" value="1"/>
</dbReference>
<dbReference type="PANTHER" id="PTHR36305:SF1">
    <property type="entry name" value="PHOSPHATIDYLGLYCEROPHOSPHATASE A"/>
    <property type="match status" value="1"/>
</dbReference>
<organism evidence="4 5">
    <name type="scientific">Nitrosospira multiformis</name>
    <dbReference type="NCBI Taxonomy" id="1231"/>
    <lineage>
        <taxon>Bacteria</taxon>
        <taxon>Pseudomonadati</taxon>
        <taxon>Pseudomonadota</taxon>
        <taxon>Betaproteobacteria</taxon>
        <taxon>Nitrosomonadales</taxon>
        <taxon>Nitrosomonadaceae</taxon>
        <taxon>Nitrosospira</taxon>
    </lineage>
</organism>
<dbReference type="CDD" id="cd06971">
    <property type="entry name" value="PgpA"/>
    <property type="match status" value="1"/>
</dbReference>
<dbReference type="PIRSF" id="PIRSF006162">
    <property type="entry name" value="PgpA"/>
    <property type="match status" value="1"/>
</dbReference>
<feature type="transmembrane region" description="Helical" evidence="2">
    <location>
        <begin position="61"/>
        <end position="84"/>
    </location>
</feature>
<dbReference type="EMBL" id="FNKY01000001">
    <property type="protein sequence ID" value="SDQ35189.1"/>
    <property type="molecule type" value="Genomic_DNA"/>
</dbReference>
<keyword evidence="1" id="KW-1003">Cell membrane</keyword>